<sequence length="139" mass="15006">MSTPRSTKFNTNTSSSNPNRKPSSSTQRTTQSNTSTSGHQNQSTRSTRGTNSGPPEKTEEQKLAETQRLNADLDALDDKFQPSFPKKSRFAHEGLNHKKYGIGGSSSPGRKVVERIGRIIEGERKGGSGSESVNGGGRK</sequence>
<feature type="region of interest" description="Disordered" evidence="1">
    <location>
        <begin position="1"/>
        <end position="111"/>
    </location>
</feature>
<feature type="region of interest" description="Disordered" evidence="1">
    <location>
        <begin position="120"/>
        <end position="139"/>
    </location>
</feature>
<feature type="compositionally biased region" description="Low complexity" evidence="1">
    <location>
        <begin position="1"/>
        <end position="37"/>
    </location>
</feature>
<comment type="caution">
    <text evidence="2">The sequence shown here is derived from an EMBL/GenBank/DDBJ whole genome shotgun (WGS) entry which is preliminary data.</text>
</comment>
<name>A0A8H2VTJ0_9HELO</name>
<proteinExistence type="predicted"/>
<dbReference type="AlphaFoldDB" id="A0A8H2VTJ0"/>
<evidence type="ECO:0000313" key="2">
    <source>
        <dbReference type="EMBL" id="CAD6444078.1"/>
    </source>
</evidence>
<feature type="compositionally biased region" description="Polar residues" evidence="1">
    <location>
        <begin position="38"/>
        <end position="53"/>
    </location>
</feature>
<gene>
    <name evidence="2" type="ORF">SCLTRI_LOCUS3870</name>
</gene>
<reference evidence="2" key="1">
    <citation type="submission" date="2020-10" db="EMBL/GenBank/DDBJ databases">
        <authorList>
            <person name="Kusch S."/>
        </authorList>
    </citation>
    <scope>NUCLEOTIDE SEQUENCE</scope>
    <source>
        <strain evidence="2">SwB9</strain>
    </source>
</reference>
<evidence type="ECO:0000313" key="3">
    <source>
        <dbReference type="Proteomes" id="UP000624404"/>
    </source>
</evidence>
<dbReference type="OrthoDB" id="3562669at2759"/>
<dbReference type="Proteomes" id="UP000624404">
    <property type="component" value="Unassembled WGS sequence"/>
</dbReference>
<keyword evidence="3" id="KW-1185">Reference proteome</keyword>
<protein>
    <submittedName>
        <fullName evidence="2">067836e5-a488-4752-8e00-253fe72dcb15</fullName>
    </submittedName>
</protein>
<feature type="compositionally biased region" description="Basic and acidic residues" evidence="1">
    <location>
        <begin position="56"/>
        <end position="65"/>
    </location>
</feature>
<evidence type="ECO:0000256" key="1">
    <source>
        <dbReference type="SAM" id="MobiDB-lite"/>
    </source>
</evidence>
<dbReference type="EMBL" id="CAJHIA010000011">
    <property type="protein sequence ID" value="CAD6444078.1"/>
    <property type="molecule type" value="Genomic_DNA"/>
</dbReference>
<accession>A0A8H2VTJ0</accession>
<organism evidence="2 3">
    <name type="scientific">Sclerotinia trifoliorum</name>
    <dbReference type="NCBI Taxonomy" id="28548"/>
    <lineage>
        <taxon>Eukaryota</taxon>
        <taxon>Fungi</taxon>
        <taxon>Dikarya</taxon>
        <taxon>Ascomycota</taxon>
        <taxon>Pezizomycotina</taxon>
        <taxon>Leotiomycetes</taxon>
        <taxon>Helotiales</taxon>
        <taxon>Sclerotiniaceae</taxon>
        <taxon>Sclerotinia</taxon>
    </lineage>
</organism>